<dbReference type="PANTHER" id="PTHR33991:SF1">
    <property type="entry name" value="DNA REPAIR PROTEIN RECO"/>
    <property type="match status" value="1"/>
</dbReference>
<evidence type="ECO:0000256" key="7">
    <source>
        <dbReference type="ARBA" id="ARBA00033409"/>
    </source>
</evidence>
<organism evidence="10 11">
    <name type="scientific">Patulibacter medicamentivorans</name>
    <dbReference type="NCBI Taxonomy" id="1097667"/>
    <lineage>
        <taxon>Bacteria</taxon>
        <taxon>Bacillati</taxon>
        <taxon>Actinomycetota</taxon>
        <taxon>Thermoleophilia</taxon>
        <taxon>Solirubrobacterales</taxon>
        <taxon>Patulibacteraceae</taxon>
        <taxon>Patulibacter</taxon>
    </lineage>
</organism>
<dbReference type="SUPFAM" id="SSF57863">
    <property type="entry name" value="ArfGap/RecO-like zinc finger"/>
    <property type="match status" value="1"/>
</dbReference>
<comment type="similarity">
    <text evidence="2 8">Belongs to the RecO family.</text>
</comment>
<dbReference type="InterPro" id="IPR003717">
    <property type="entry name" value="RecO"/>
</dbReference>
<evidence type="ECO:0000313" key="11">
    <source>
        <dbReference type="Proteomes" id="UP000005143"/>
    </source>
</evidence>
<gene>
    <name evidence="8" type="primary">recO</name>
    <name evidence="10" type="ORF">PAI11_14400</name>
</gene>
<evidence type="ECO:0000313" key="10">
    <source>
        <dbReference type="EMBL" id="EHN11686.1"/>
    </source>
</evidence>
<dbReference type="NCBIfam" id="TIGR00613">
    <property type="entry name" value="reco"/>
    <property type="match status" value="1"/>
</dbReference>
<dbReference type="EMBL" id="AGUD01000079">
    <property type="protein sequence ID" value="EHN11686.1"/>
    <property type="molecule type" value="Genomic_DNA"/>
</dbReference>
<evidence type="ECO:0000256" key="5">
    <source>
        <dbReference type="ARBA" id="ARBA00023172"/>
    </source>
</evidence>
<dbReference type="GO" id="GO:0006310">
    <property type="term" value="P:DNA recombination"/>
    <property type="evidence" value="ECO:0007669"/>
    <property type="project" value="UniProtKB-UniRule"/>
</dbReference>
<comment type="function">
    <text evidence="1 8">Involved in DNA repair and RecF pathway recombination.</text>
</comment>
<name>H0E3R6_9ACTN</name>
<evidence type="ECO:0000256" key="6">
    <source>
        <dbReference type="ARBA" id="ARBA00023204"/>
    </source>
</evidence>
<keyword evidence="4 8" id="KW-0227">DNA damage</keyword>
<evidence type="ECO:0000256" key="8">
    <source>
        <dbReference type="HAMAP-Rule" id="MF_00201"/>
    </source>
</evidence>
<dbReference type="InterPro" id="IPR022572">
    <property type="entry name" value="DNA_rep/recomb_RecO_N"/>
</dbReference>
<dbReference type="GO" id="GO:0043590">
    <property type="term" value="C:bacterial nucleoid"/>
    <property type="evidence" value="ECO:0007669"/>
    <property type="project" value="TreeGrafter"/>
</dbReference>
<dbReference type="Gene3D" id="2.40.50.140">
    <property type="entry name" value="Nucleic acid-binding proteins"/>
    <property type="match status" value="1"/>
</dbReference>
<dbReference type="InterPro" id="IPR042242">
    <property type="entry name" value="RecO_C"/>
</dbReference>
<accession>H0E3R6</accession>
<evidence type="ECO:0000256" key="4">
    <source>
        <dbReference type="ARBA" id="ARBA00022763"/>
    </source>
</evidence>
<keyword evidence="6 8" id="KW-0234">DNA repair</keyword>
<dbReference type="Gene3D" id="1.20.1440.120">
    <property type="entry name" value="Recombination protein O, C-terminal domain"/>
    <property type="match status" value="1"/>
</dbReference>
<proteinExistence type="inferred from homology"/>
<evidence type="ECO:0000256" key="2">
    <source>
        <dbReference type="ARBA" id="ARBA00007452"/>
    </source>
</evidence>
<dbReference type="OrthoDB" id="9812244at2"/>
<dbReference type="RefSeq" id="WP_007572585.1">
    <property type="nucleotide sequence ID" value="NZ_AGUD01000079.1"/>
</dbReference>
<protein>
    <recommendedName>
        <fullName evidence="3 8">DNA repair protein RecO</fullName>
    </recommendedName>
    <alternativeName>
        <fullName evidence="7 8">Recombination protein O</fullName>
    </alternativeName>
</protein>
<evidence type="ECO:0000256" key="1">
    <source>
        <dbReference type="ARBA" id="ARBA00003065"/>
    </source>
</evidence>
<dbReference type="HAMAP" id="MF_00201">
    <property type="entry name" value="RecO"/>
    <property type="match status" value="1"/>
</dbReference>
<reference evidence="10 11" key="1">
    <citation type="journal article" date="2013" name="Biodegradation">
        <title>Quantitative proteomic analysis of ibuprofen-degrading Patulibacter sp. strain I11.</title>
        <authorList>
            <person name="Almeida B."/>
            <person name="Kjeldal H."/>
            <person name="Lolas I."/>
            <person name="Knudsen A.D."/>
            <person name="Carvalho G."/>
            <person name="Nielsen K.L."/>
            <person name="Barreto Crespo M.T."/>
            <person name="Stensballe A."/>
            <person name="Nielsen J.L."/>
        </authorList>
    </citation>
    <scope>NUCLEOTIDE SEQUENCE [LARGE SCALE GENOMIC DNA]</scope>
    <source>
        <strain evidence="10 11">I11</strain>
    </source>
</reference>
<dbReference type="AlphaFoldDB" id="H0E3R6"/>
<dbReference type="PANTHER" id="PTHR33991">
    <property type="entry name" value="DNA REPAIR PROTEIN RECO"/>
    <property type="match status" value="1"/>
</dbReference>
<keyword evidence="5 8" id="KW-0233">DNA recombination</keyword>
<sequence length="240" mass="25324">MTSRRLSTEAVVLRSMRYGEADRILHAITPEHGRVGAIAKGARRPRSKLGGRLEPLAVVQLELQRGRSDLMTVVGADTVAVHHRILTSHAALESAQRACHVVDRTCVPDEPAARVHGLLRSLLALLDGRPDAAHEGLQLAFRLKLLYALGLQPALGSCVRCGRHDALVAFDDAQGGAVCAACRSGAVSIDPGSLAFMIEALGAPLQDAPSAPPAVARQVHRAINGLAAEHLGVDLRGEPS</sequence>
<dbReference type="GO" id="GO:0006302">
    <property type="term" value="P:double-strand break repair"/>
    <property type="evidence" value="ECO:0007669"/>
    <property type="project" value="TreeGrafter"/>
</dbReference>
<keyword evidence="11" id="KW-1185">Reference proteome</keyword>
<comment type="caution">
    <text evidence="10">The sequence shown here is derived from an EMBL/GenBank/DDBJ whole genome shotgun (WGS) entry which is preliminary data.</text>
</comment>
<dbReference type="InterPro" id="IPR037278">
    <property type="entry name" value="ARFGAP/RecO"/>
</dbReference>
<dbReference type="SUPFAM" id="SSF50249">
    <property type="entry name" value="Nucleic acid-binding proteins"/>
    <property type="match status" value="1"/>
</dbReference>
<dbReference type="Proteomes" id="UP000005143">
    <property type="component" value="Unassembled WGS sequence"/>
</dbReference>
<dbReference type="PATRIC" id="fig|1097667.3.peg.1430"/>
<evidence type="ECO:0000259" key="9">
    <source>
        <dbReference type="Pfam" id="PF11967"/>
    </source>
</evidence>
<dbReference type="Pfam" id="PF02565">
    <property type="entry name" value="RecO_C"/>
    <property type="match status" value="1"/>
</dbReference>
<dbReference type="InterPro" id="IPR012340">
    <property type="entry name" value="NA-bd_OB-fold"/>
</dbReference>
<dbReference type="Pfam" id="PF11967">
    <property type="entry name" value="RecO_N"/>
    <property type="match status" value="1"/>
</dbReference>
<feature type="domain" description="DNA replication/recombination mediator RecO N-terminal" evidence="9">
    <location>
        <begin position="6"/>
        <end position="79"/>
    </location>
</feature>
<evidence type="ECO:0000256" key="3">
    <source>
        <dbReference type="ARBA" id="ARBA00021310"/>
    </source>
</evidence>